<dbReference type="Gene3D" id="1.10.287.130">
    <property type="match status" value="1"/>
</dbReference>
<dbReference type="Gene3D" id="3.40.50.2300">
    <property type="match status" value="1"/>
</dbReference>
<feature type="domain" description="Histidine kinase" evidence="8">
    <location>
        <begin position="171"/>
        <end position="384"/>
    </location>
</feature>
<dbReference type="Proteomes" id="UP000737171">
    <property type="component" value="Unassembled WGS sequence"/>
</dbReference>
<dbReference type="PROSITE" id="PS50110">
    <property type="entry name" value="RESPONSE_REGULATORY"/>
    <property type="match status" value="1"/>
</dbReference>
<keyword evidence="7" id="KW-0175">Coiled coil</keyword>
<dbReference type="EC" id="2.7.13.3" evidence="2"/>
<name>A0ABX2EGL2_9BURK</name>
<organism evidence="10 11">
    <name type="scientific">Pseudaquabacterium terrae</name>
    <dbReference type="NCBI Taxonomy" id="2732868"/>
    <lineage>
        <taxon>Bacteria</taxon>
        <taxon>Pseudomonadati</taxon>
        <taxon>Pseudomonadota</taxon>
        <taxon>Betaproteobacteria</taxon>
        <taxon>Burkholderiales</taxon>
        <taxon>Sphaerotilaceae</taxon>
        <taxon>Pseudaquabacterium</taxon>
    </lineage>
</organism>
<dbReference type="InterPro" id="IPR004358">
    <property type="entry name" value="Sig_transdc_His_kin-like_C"/>
</dbReference>
<dbReference type="InterPro" id="IPR036097">
    <property type="entry name" value="HisK_dim/P_sf"/>
</dbReference>
<gene>
    <name evidence="10" type="ORF">HLB44_12115</name>
</gene>
<dbReference type="SUPFAM" id="SSF47384">
    <property type="entry name" value="Homodimeric domain of signal transducing histidine kinase"/>
    <property type="match status" value="1"/>
</dbReference>
<feature type="modified residue" description="4-aspartylphosphate" evidence="6">
    <location>
        <position position="61"/>
    </location>
</feature>
<dbReference type="CDD" id="cd19920">
    <property type="entry name" value="REC_PA4781-like"/>
    <property type="match status" value="1"/>
</dbReference>
<evidence type="ECO:0000256" key="5">
    <source>
        <dbReference type="ARBA" id="ARBA00022777"/>
    </source>
</evidence>
<dbReference type="SMART" id="SM00388">
    <property type="entry name" value="HisKA"/>
    <property type="match status" value="1"/>
</dbReference>
<reference evidence="10 11" key="1">
    <citation type="submission" date="2020-05" db="EMBL/GenBank/DDBJ databases">
        <title>Aquincola sp. isolate from soil.</title>
        <authorList>
            <person name="Han J."/>
            <person name="Kim D.-U."/>
        </authorList>
    </citation>
    <scope>NUCLEOTIDE SEQUENCE [LARGE SCALE GENOMIC DNA]</scope>
    <source>
        <strain evidence="10 11">S2</strain>
    </source>
</reference>
<comment type="catalytic activity">
    <reaction evidence="1">
        <text>ATP + protein L-histidine = ADP + protein N-phospho-L-histidine.</text>
        <dbReference type="EC" id="2.7.13.3"/>
    </reaction>
</comment>
<keyword evidence="11" id="KW-1185">Reference proteome</keyword>
<dbReference type="InterPro" id="IPR052162">
    <property type="entry name" value="Sensor_kinase/Photoreceptor"/>
</dbReference>
<evidence type="ECO:0000256" key="1">
    <source>
        <dbReference type="ARBA" id="ARBA00000085"/>
    </source>
</evidence>
<dbReference type="CDD" id="cd00082">
    <property type="entry name" value="HisKA"/>
    <property type="match status" value="1"/>
</dbReference>
<dbReference type="SUPFAM" id="SSF52172">
    <property type="entry name" value="CheY-like"/>
    <property type="match status" value="1"/>
</dbReference>
<accession>A0ABX2EGL2</accession>
<keyword evidence="5" id="KW-0418">Kinase</keyword>
<dbReference type="InterPro" id="IPR005467">
    <property type="entry name" value="His_kinase_dom"/>
</dbReference>
<dbReference type="RefSeq" id="WP_173122822.1">
    <property type="nucleotide sequence ID" value="NZ_JABRWJ010000003.1"/>
</dbReference>
<evidence type="ECO:0000259" key="9">
    <source>
        <dbReference type="PROSITE" id="PS50110"/>
    </source>
</evidence>
<feature type="domain" description="Response regulatory" evidence="9">
    <location>
        <begin position="12"/>
        <end position="128"/>
    </location>
</feature>
<dbReference type="InterPro" id="IPR003661">
    <property type="entry name" value="HisK_dim/P_dom"/>
</dbReference>
<comment type="caution">
    <text evidence="10">The sequence shown here is derived from an EMBL/GenBank/DDBJ whole genome shotgun (WGS) entry which is preliminary data.</text>
</comment>
<dbReference type="PRINTS" id="PR00344">
    <property type="entry name" value="BCTRLSENSOR"/>
</dbReference>
<evidence type="ECO:0000259" key="8">
    <source>
        <dbReference type="PROSITE" id="PS50109"/>
    </source>
</evidence>
<dbReference type="PANTHER" id="PTHR43304">
    <property type="entry name" value="PHYTOCHROME-LIKE PROTEIN CPH1"/>
    <property type="match status" value="1"/>
</dbReference>
<dbReference type="InterPro" id="IPR001789">
    <property type="entry name" value="Sig_transdc_resp-reg_receiver"/>
</dbReference>
<evidence type="ECO:0000256" key="3">
    <source>
        <dbReference type="ARBA" id="ARBA00022553"/>
    </source>
</evidence>
<proteinExistence type="predicted"/>
<dbReference type="InterPro" id="IPR011006">
    <property type="entry name" value="CheY-like_superfamily"/>
</dbReference>
<feature type="coiled-coil region" evidence="7">
    <location>
        <begin position="130"/>
        <end position="166"/>
    </location>
</feature>
<protein>
    <recommendedName>
        <fullName evidence="2">histidine kinase</fullName>
        <ecNumber evidence="2">2.7.13.3</ecNumber>
    </recommendedName>
</protein>
<dbReference type="Gene3D" id="3.30.565.10">
    <property type="entry name" value="Histidine kinase-like ATPase, C-terminal domain"/>
    <property type="match status" value="1"/>
</dbReference>
<dbReference type="Pfam" id="PF00072">
    <property type="entry name" value="Response_reg"/>
    <property type="match status" value="1"/>
</dbReference>
<dbReference type="PANTHER" id="PTHR43304:SF1">
    <property type="entry name" value="PAC DOMAIN-CONTAINING PROTEIN"/>
    <property type="match status" value="1"/>
</dbReference>
<evidence type="ECO:0000256" key="2">
    <source>
        <dbReference type="ARBA" id="ARBA00012438"/>
    </source>
</evidence>
<dbReference type="SMART" id="SM00448">
    <property type="entry name" value="REC"/>
    <property type="match status" value="1"/>
</dbReference>
<dbReference type="CDD" id="cd16921">
    <property type="entry name" value="HATPase_FilI-like"/>
    <property type="match status" value="1"/>
</dbReference>
<dbReference type="EMBL" id="JABRWJ010000003">
    <property type="protein sequence ID" value="NRF67732.1"/>
    <property type="molecule type" value="Genomic_DNA"/>
</dbReference>
<evidence type="ECO:0000313" key="10">
    <source>
        <dbReference type="EMBL" id="NRF67732.1"/>
    </source>
</evidence>
<evidence type="ECO:0000256" key="7">
    <source>
        <dbReference type="SAM" id="Coils"/>
    </source>
</evidence>
<keyword evidence="4" id="KW-0808">Transferase</keyword>
<evidence type="ECO:0000256" key="6">
    <source>
        <dbReference type="PROSITE-ProRule" id="PRU00169"/>
    </source>
</evidence>
<sequence>MPTATDPSSDATILVVDDLPANLELVASSLEQRGYRVVVAQAGDEAVERALLVRPSLILLDVMMPGIDGFETCRRMKAHDELRDIPVVFMSARAEIGDKLSGFSTGAVDYVTKPVDSAELLARVETHLAMATLRRQLAMQNQQLQREVAQREAVQAALQRSNAELEQLAYAASHDMQEPLRMIASYLQLVERRYSEHLDDDGREFIGYAVDGAKRMQALINDMLAYSRVGTKGRAPAPVEAAEVVRIVRGHLRLAIEEAGAEITVGALPRVHGDAAQLVQLLQNLVSNAIKFRGSAPPRITIACRSEPDAWCFSVQDNGIGIAPEFAERIFVMFQRLHPRSAYPGTGIGLALCKRIVERHGGRLWVEPAEGGGAVFKFTLPRPAPAPGPADAR</sequence>
<dbReference type="InterPro" id="IPR036890">
    <property type="entry name" value="HATPase_C_sf"/>
</dbReference>
<dbReference type="SUPFAM" id="SSF55874">
    <property type="entry name" value="ATPase domain of HSP90 chaperone/DNA topoisomerase II/histidine kinase"/>
    <property type="match status" value="1"/>
</dbReference>
<dbReference type="PROSITE" id="PS50109">
    <property type="entry name" value="HIS_KIN"/>
    <property type="match status" value="1"/>
</dbReference>
<evidence type="ECO:0000256" key="4">
    <source>
        <dbReference type="ARBA" id="ARBA00022679"/>
    </source>
</evidence>
<dbReference type="Pfam" id="PF00512">
    <property type="entry name" value="HisKA"/>
    <property type="match status" value="1"/>
</dbReference>
<dbReference type="SMART" id="SM00387">
    <property type="entry name" value="HATPase_c"/>
    <property type="match status" value="1"/>
</dbReference>
<dbReference type="InterPro" id="IPR003594">
    <property type="entry name" value="HATPase_dom"/>
</dbReference>
<keyword evidence="3 6" id="KW-0597">Phosphoprotein</keyword>
<evidence type="ECO:0000313" key="11">
    <source>
        <dbReference type="Proteomes" id="UP000737171"/>
    </source>
</evidence>
<dbReference type="Pfam" id="PF02518">
    <property type="entry name" value="HATPase_c"/>
    <property type="match status" value="1"/>
</dbReference>